<dbReference type="RefSeq" id="WP_346013043.1">
    <property type="nucleotide sequence ID" value="NZ_JAQYXP010000002.1"/>
</dbReference>
<sequence length="418" mass="42586">MNPNAWSTDPDSNDRIDPPIDWREGEAPGQVNDSARAMMAAVAALLRDTSGNLIASGVNAYALGLNRTIQDYSQHFEVAFFVNDQNTGPATLAVNGLSPKRLLRRHRRELGPGDLTPFVIYRAIYIVGLDAYLIVTPDIATPGTIRVQAGPEADPGWLPCDGRAVSRSDYAALLDRIGYFFGGGDNATTFNIPDLRGRVPFGVDAGAGRLTGAGGLGGNLGNNGGAEALVLSQNQMPSHSHTGEAQSGGGTNGGTTGPAGDHDHGGQVGAAGAHGHGVTIDQGGSHVHSGTANTAGGEARKFAFVVGGLTPGGSAQYVADINASGVFPPGAGALERQTSGDPGHQHSVTILQSGDHGHTGSISQAGDHQHGIAGSGTHTHSLPAAAAHTHPLSIDSTGGNQAHGNIPPGLVVQFVIKT</sequence>
<dbReference type="SUPFAM" id="SSF88874">
    <property type="entry name" value="Receptor-binding domain of short tail fibre protein gp12"/>
    <property type="match status" value="2"/>
</dbReference>
<organism evidence="3 4">
    <name type="scientific">Methylobacterium ajmalii</name>
    <dbReference type="NCBI Taxonomy" id="2738439"/>
    <lineage>
        <taxon>Bacteria</taxon>
        <taxon>Pseudomonadati</taxon>
        <taxon>Pseudomonadota</taxon>
        <taxon>Alphaproteobacteria</taxon>
        <taxon>Hyphomicrobiales</taxon>
        <taxon>Methylobacteriaceae</taxon>
        <taxon>Methylobacterium</taxon>
    </lineage>
</organism>
<feature type="compositionally biased region" description="Polar residues" evidence="1">
    <location>
        <begin position="336"/>
        <end position="352"/>
    </location>
</feature>
<feature type="region of interest" description="Disordered" evidence="1">
    <location>
        <begin position="235"/>
        <end position="293"/>
    </location>
</feature>
<evidence type="ECO:0000313" key="4">
    <source>
        <dbReference type="Proteomes" id="UP001407347"/>
    </source>
</evidence>
<dbReference type="EMBL" id="JAQYXP010000002">
    <property type="protein sequence ID" value="MEN3234740.1"/>
    <property type="molecule type" value="Genomic_DNA"/>
</dbReference>
<proteinExistence type="predicted"/>
<feature type="compositionally biased region" description="Basic and acidic residues" evidence="1">
    <location>
        <begin position="12"/>
        <end position="26"/>
    </location>
</feature>
<evidence type="ECO:0000256" key="1">
    <source>
        <dbReference type="SAM" id="MobiDB-lite"/>
    </source>
</evidence>
<feature type="domain" description="Phage tail collar" evidence="2">
    <location>
        <begin position="143"/>
        <end position="200"/>
    </location>
</feature>
<gene>
    <name evidence="3" type="ORF">PUR29_14155</name>
</gene>
<dbReference type="InterPro" id="IPR037053">
    <property type="entry name" value="Phage_tail_collar_dom_sf"/>
</dbReference>
<dbReference type="Proteomes" id="UP001407347">
    <property type="component" value="Unassembled WGS sequence"/>
</dbReference>
<feature type="compositionally biased region" description="Gly residues" evidence="1">
    <location>
        <begin position="246"/>
        <end position="257"/>
    </location>
</feature>
<feature type="region of interest" description="Disordered" evidence="1">
    <location>
        <begin position="331"/>
        <end position="381"/>
    </location>
</feature>
<evidence type="ECO:0000313" key="3">
    <source>
        <dbReference type="EMBL" id="MEN3234740.1"/>
    </source>
</evidence>
<feature type="compositionally biased region" description="Gly residues" evidence="1">
    <location>
        <begin position="266"/>
        <end position="275"/>
    </location>
</feature>
<reference evidence="3 4" key="1">
    <citation type="journal article" date="2023" name="PLoS ONE">
        <title>Complete genome assembly of Hawai'i environmental nontuberculous mycobacteria reveals unexpected co-isolation with methylobacteria.</title>
        <authorList>
            <person name="Hendrix J."/>
            <person name="Epperson L.E."/>
            <person name="Tong E.I."/>
            <person name="Chan Y.L."/>
            <person name="Hasan N.A."/>
            <person name="Dawrs S.N."/>
            <person name="Norton G.J."/>
            <person name="Virdi R."/>
            <person name="Crooks J.L."/>
            <person name="Chan E.D."/>
            <person name="Honda J.R."/>
            <person name="Strong M."/>
        </authorList>
    </citation>
    <scope>NUCLEOTIDE SEQUENCE [LARGE SCALE GENOMIC DNA]</scope>
    <source>
        <strain evidence="3 4">NJH_HI04-1</strain>
    </source>
</reference>
<keyword evidence="4" id="KW-1185">Reference proteome</keyword>
<feature type="compositionally biased region" description="Polar residues" evidence="1">
    <location>
        <begin position="1"/>
        <end position="10"/>
    </location>
</feature>
<protein>
    <submittedName>
        <fullName evidence="3">Tail fiber protein</fullName>
    </submittedName>
</protein>
<feature type="region of interest" description="Disordered" evidence="1">
    <location>
        <begin position="1"/>
        <end position="29"/>
    </location>
</feature>
<dbReference type="InterPro" id="IPR011083">
    <property type="entry name" value="Phage_tail_collar_dom"/>
</dbReference>
<dbReference type="Gene3D" id="3.90.1340.10">
    <property type="entry name" value="Phage tail collar domain"/>
    <property type="match status" value="1"/>
</dbReference>
<accession>A0ABU9ZUX1</accession>
<comment type="caution">
    <text evidence="3">The sequence shown here is derived from an EMBL/GenBank/DDBJ whole genome shotgun (WGS) entry which is preliminary data.</text>
</comment>
<name>A0ABU9ZUX1_9HYPH</name>
<evidence type="ECO:0000259" key="2">
    <source>
        <dbReference type="Pfam" id="PF07484"/>
    </source>
</evidence>
<dbReference type="Pfam" id="PF07484">
    <property type="entry name" value="Collar"/>
    <property type="match status" value="1"/>
</dbReference>